<feature type="compositionally biased region" description="Basic and acidic residues" evidence="3">
    <location>
        <begin position="44"/>
        <end position="65"/>
    </location>
</feature>
<feature type="domain" description="Ig-like" evidence="4">
    <location>
        <begin position="3815"/>
        <end position="3888"/>
    </location>
</feature>
<feature type="region of interest" description="Disordered" evidence="3">
    <location>
        <begin position="2514"/>
        <end position="2538"/>
    </location>
</feature>
<feature type="region of interest" description="Disordered" evidence="3">
    <location>
        <begin position="1075"/>
        <end position="1098"/>
    </location>
</feature>
<evidence type="ECO:0000259" key="4">
    <source>
        <dbReference type="PROSITE" id="PS50835"/>
    </source>
</evidence>
<dbReference type="InterPro" id="IPR003961">
    <property type="entry name" value="FN3_dom"/>
</dbReference>
<keyword evidence="2" id="KW-0393">Immunoglobulin domain</keyword>
<feature type="domain" description="Ig-like" evidence="4">
    <location>
        <begin position="3907"/>
        <end position="3981"/>
    </location>
</feature>
<feature type="compositionally biased region" description="Basic and acidic residues" evidence="3">
    <location>
        <begin position="1142"/>
        <end position="1155"/>
    </location>
</feature>
<feature type="compositionally biased region" description="Basic and acidic residues" evidence="3">
    <location>
        <begin position="2693"/>
        <end position="2703"/>
    </location>
</feature>
<feature type="compositionally biased region" description="Polar residues" evidence="3">
    <location>
        <begin position="1509"/>
        <end position="1519"/>
    </location>
</feature>
<accession>A0A016U4K8</accession>
<feature type="domain" description="Fibronectin type-III" evidence="5">
    <location>
        <begin position="4674"/>
        <end position="4768"/>
    </location>
</feature>
<feature type="domain" description="Fibronectin type-III" evidence="5">
    <location>
        <begin position="3613"/>
        <end position="3702"/>
    </location>
</feature>
<feature type="compositionally biased region" description="Basic and acidic residues" evidence="3">
    <location>
        <begin position="231"/>
        <end position="245"/>
    </location>
</feature>
<gene>
    <name evidence="6" type="primary">Acey_s0057.g2745</name>
    <name evidence="6" type="ORF">Y032_0057g2745</name>
</gene>
<sequence>MMSLESSDENVPKESGISAFAKKVDAETKQDATENDTGAKPSAKKSEEVRDARSPSGKKDTRTENLESSAENSGKEGGISAFAKKLDAKTNENATKDDAGAKPSAKKTEEVRDARSPSGKKDTRTASLESSDENVPKEGGISAFAKKLDAKTKQDATKDDAGAKPSAKKTEEVPDTRSPSSKKDARTTNLASGKENFAEGISTVAKILDAKFKEDATKADAPMKITMKKSEEMRDARGPSAKNDENSVNVEGSEEQAITKWASSASVKQGANSEDIPFSEKCPFFSMVEGCGSVREGSLVGSDGCVLRDYVRDRASHIISHVRGDWFDHDLPLNSCIGLPSLSSHEETTYVLHCGPGIGKDYQLRVDEYRPNSEDTGPAKKEQKRKPKGQVCVTESTPKNDAIEGQLGDDDTICSAKQEDVGPTAKKIFPSSKDRTPPRESSTENEKGKSQRSREFPIPSTAFSATVEGQLTDGNETGDCRKEDVRATRKSATKPNDDLIHSDSSMRNTKGESQRVQEVSATSMAFSKAGKEHLVATDYNGTFVTCKNEDVGSPAKKLSYRSGGRTPPSDELYKNQKGKTQQDQGTSASSTFASGSLKGQIQAVDHNETLSIRKKDSLKKDRKEKSQQNQDILTSATVFGEAVKEHLVTTNDSKTVAVKKEGSTTEKFALKTKNQTAADKLRKTDNEEEEHQTRAIFTAPTIVNEAITEQKTDDNGTLSATDENSLKRDPEEQQSQEFSTALSADFEVVEKQVISRNETKNNEAIAAMKQDGGLAPKNRALKSKDENLCNKLQRNSQEEQSHQGQEVFTTSTAISESVTQQVVHDHEISDTTQKLNLKLKGQDLSGKLPRKEQQEIARQCDNVPATVEYGAIEDQLGKAGHCEELSAKNEDVGPVAKNHVHKSKDGTPDKSSSTVKKDKTQRRHGPPTQSSVVNEALTDELLTANDSETLHAREEDVESEAMEPVPSLEKQAARDKSRKVQNEKSQVSQEFSKPSTVVSEALEEKTTDNMETSDARNGDDGLAPVKLAFELQDQIFSHTFSRKDQEVTLHHSSAVSATSTLVYGTVGEHVVNDSEKCDNLPRENQGQKLQQSEEALPASTVVTEAMEDLVINDNEAKKEDVSSAAKKFASKSRSGRSSNDSSNKDQKEESQHSHEALTLSTFLSKAIKEQLVDENETTTTENKDMKSPAKNTAAESKQNHPTHNWTMKKNQARNTQSQEFSKAELVVSETVKEQVIQEKEACEIREGEVGLETKRISYKLQKKERKKRSSSKTPRENLKEESPESHKVITATTSVIGATEDTFVLADDNEIDTPIKEDFGALVRNTNAKSILGNLSDILPCKDKEEELQHSLEVFTPSMGESEVAELDKIDDNETSDTRNEIVGSAAEKPAPKSGGQTAPSDLSQKHQFLKLQNSKEAFPASTEVTTKEQAIDSNKTKKEDKVPAAKRFAPNSRSQNSGDLSKNQEERLQQSQEVSTRSTFVSEAVRKQVIDGNETSSAEKRDVGSFARKSSSQLNDKNLSGKLARKEQAEKFHSHEVFEARTVVTEDAKKQVDGSKARDTMNEDVDPAAKSIATEPMRRTCGYSSKGEQKEKPHQNQEVPPISAVVSEFVEEELEATEANCAMKESVELAVLKPPANLTDRTASASLSNFAINTDMKQLGDDGEGRATCYEHVESEESEIEFSKFNVSHSSGAPLGTYGLAEDEASVGCCFPIPLTVRVELKVASFTDKAAESDSTSIHTSERKRDNKNSNVFEDPYAKGAKLKTGSELSSPAQREPLSRKHFKTKPKSYISKETEKLLRKKAKAKQNSSLTIDNVASDNAPTDDLFALCSKKECDEFGNQSTDPMTDQTNDSDFAMERSEQEINTGGGAKLTTAGEHPRSRQNIAGSSKSALITDQNLGIACAPSFLQKRQTVKCTEGKSLAVNVFLVASPPPAISVYHNNDHVICANQVEPVDTPEHNLYSFTFTINRVRFEDSGKLMFQAANLHGFDECTAYLEIADEVKPKFSKYDTNTLFEREFEAAEIIWSVTDVTVAEGGTAWLYGKLCGFPAPELIWLKNGEEIRFENSEGKYRPELKNDGTFALEIANCTHDDEDVYELLVENMAGVDSCLFKISIENSGEENEKQRRKKHILRPVSHHKNDFSSDSEMENKTKKIRRRMRKVTERSNPSAPRLTQMIAPRFNKALDDQDVATGEQVVMMVATQGNPPPSVHFYRDGKLLSNNEKYEIRHEGETLSQKHYLIVRNTEQSEEAEYACQAVNPAGETWCYSDVLVRPSLGNTDETEVTPLDGTSLSLFITDAPNDVEKNEVEQVTKENECTQNSALHTEIFKASKMDQEKKRYKVRKTKGTEGELRGKDDRLHREVKEILVSPSSIHTEENSLPFLIQEDGRVPRESISKEDENNKLPSQIQSVTEDQTVKETEKAEQQHTKGKKKDANIEESEADETSLLDNVVKESATSDTASTEASTSEPPPRPPKKKKNVPKALVIPYEINSLFGDPSILRSEANITAKIKAPEGTAEATSPVKEPRSASISAKVGSVCKSFSRSGTPREVAAEFIFEKAPQSHTQEICILQKMPNNLEDEQDVIEYHSVAVVRGEDVQEEQPGTDDSTDGHVRTPDEDEKNLKQVIQAEEGRSVNIVPKKNKNKIILEQKYATDNASVEMEQKSDVVSRRKEKKKEKSEEGSSGVSSSQNRKEIIPEEKQASNAAATEPAKILDKASKQEKKKTNRVKQQSNAVMGEQISEGARTSLKEMETNSESNTLEIPDDHALNGNSAENEFVYGNEAMDKNLPGDSETTCKRQAKETRDKGDQDEVPSAVLLKNKDKGSKEREDMKKNKAQKDIVSSIANEALRKAEGTFDPKISAGDHMVQEDVHTSFNETAMNSEGGYISRNECKEVERVVDQTRKGVYSAEDTIPSVEEREMKEEQMRDRRFKKQEKMQESEFENMYSEIANRTAEITAEEAENEPAVEKHSVVLAVEEKASEKPIATTRMKKRLEKRPDEQPSEKQEDKALKNYGKNKKQKIVLSGRGVLAVSSEEDNEDDSSDRRDEAAVARNGSRSVSSRRSSGETKDERVKRAELSSEQESAEMNRSVETKNKITNIGHGPETDSSPQPPQLSSEVPIVKKPVEIQHCREKAEFVATPGTEMLARAGDTLSLQCVLQDEHDNIEWLINGKPISSISKCSEEKEGTKRTLLIHDLTPEDTGMVVEMRLGESVSISRVVVEEQPAKMVRQLAKELTCKKGDPLTLEIEMDHEAKEVKWFKNGEPFQREGCSAEHSGPVCKLKIKATDCNDSGNYVVVADGSQSCSQVVVLDAPRFRENVELTVLVKKNDDIMLSIPFDCSTKPLLRCFKNGSPIGENVKYQVETRANEIYFCKSKAAEADAGLYSFIISNQFGEDTKVLNIGVKDVPGPPSRLTLNKIDSNTVSVNWENADCDTAEDVIGYVIERREGGRRTFHEVAKISGSETSYILDNLSMLTNYTIRVKAINRYGASEPSEISYVTGSPYTPPSIDDPPILSDVTTNGCLLTWARPTQDGGSPIYGYDVFCRKNNGNWMKMNEEIVFGERYTLRNLENDVSYEFKVEAYNEADMRSTSEVVSKPLLIPSSLNLPLTTPSVPRITVTGPDCVTLDWDSPGDEPSTKFTVAYKSEASDVWTEVHCDTNFCKVDGLKEEVSYVFKVAVENEYGTGSFSEKSAPIKILPGSPPAVLKPIRDVSVPRKRTLRLECHAGGHPTPHHLWFRNGVEIIPQDANTEIINEGSISVLIIHSVDVTDGGLYECEIENEHGTAKTTAQVAIGDVRCHFDSSFPEHNETETGRDVELCCTLSDEIGVVLWYKDGKKLEESSRISFVNEGSKRILRINSVESADNGKYRCETSDGRNSTEGELIVKAEKSHITVGPQDQIIRHCGDNVTLTCELTRPTSHIKWFKDGMEIWQQTDKYSIVTDGCCSTLQIHNFEKMDIGDYHAAVDSDEISAPARLNLETSPAIKIREILKNSVLVNAHAELDFHIEVDGHPAPTVAILHNGARIQTRALMEKYEDVIRIRMKNLTREDNGVVKITAENTIGIDQKEFTIVVVDVPSAPTDLFATNVTTSSTLLSWKAPEDTNGSPVTGFIIQRKTVDSVRWRTVGKTDATTLSFEAAGLFSSEEYLFRIMAVNSVGEGPASSHIEVLTASDTEESEEFSEALSSEVVTLEPPKTPTLKQDGDKVNLTWNAVDGATFYKLERSSDQDDWLEIAVVTKTCYVDCSIMDNAAYSYRVSAMSVNSMSNPSSGTAPVNVKERETLEPSHSSKLSSDSMDKEERAKAENEGEENATEVGVHEADEASAIKNPGKEKTREKLEDGANEALAKKNPGREKTHERLEEQRDDQEKKESTPKTTKKKQPSPVDDILDTKQRLKKRVRDGQERRPSLQQESLNTHERKYSLPGTSKNDPETTAAPKETKHEERREGTTSESTSAMNSVVDDETATNVDATASTSHAANEQGNPFTNVTSTALEVKAGEPAQICINVSRSSDAHCTWKKDGRPIKINKPFFTSYKNGVAQLIINETDASCDGLYTLTASDSQGSDVVEVDLRVKRIPHAPSGSLQVTLVDAACKLSWNAPADDGNSAIVGYVVERYDDKSKKWVFLARTTTTSFTTDKQRYGSYHRFRVAAENGIGIGPYIESEKVKIRPGTLALDLEKPVVTTEGVSVFAKWNPLPIDGVKYLVEIKEAKSRRPWTAVSSEPVEGDSFMITGLTSGEDYTVRVTAITPEVQGTPSQESEIFKYENVIENEQPSFLVAPDDVTVVKGAKMKISAEFKGYPAPEVQWFKNRKEIFSGQRLWIETVAGASSLNVGEIREDDEGDYSIMLRNAVGTCEHKFKLQMDAQPEINRPDRYTSVLVYDEGETVKLRLSFSGTTLDRIYGT</sequence>
<feature type="compositionally biased region" description="Basic and acidic residues" evidence="3">
    <location>
        <begin position="22"/>
        <end position="32"/>
    </location>
</feature>
<feature type="region of interest" description="Disordered" evidence="3">
    <location>
        <begin position="2960"/>
        <end position="3119"/>
    </location>
</feature>
<feature type="domain" description="Ig-like" evidence="4">
    <location>
        <begin position="3137"/>
        <end position="3205"/>
    </location>
</feature>
<feature type="region of interest" description="Disordered" evidence="3">
    <location>
        <begin position="708"/>
        <end position="742"/>
    </location>
</feature>
<feature type="compositionally biased region" description="Polar residues" evidence="3">
    <location>
        <begin position="1189"/>
        <end position="1220"/>
    </location>
</feature>
<feature type="compositionally biased region" description="Low complexity" evidence="3">
    <location>
        <begin position="585"/>
        <end position="596"/>
    </location>
</feature>
<feature type="compositionally biased region" description="Polar residues" evidence="3">
    <location>
        <begin position="3108"/>
        <end position="3119"/>
    </location>
</feature>
<evidence type="ECO:0000313" key="7">
    <source>
        <dbReference type="Proteomes" id="UP000024635"/>
    </source>
</evidence>
<feature type="compositionally biased region" description="Polar residues" evidence="3">
    <location>
        <begin position="4262"/>
        <end position="4273"/>
    </location>
</feature>
<feature type="region of interest" description="Disordered" evidence="3">
    <location>
        <begin position="231"/>
        <end position="252"/>
    </location>
</feature>
<keyword evidence="1" id="KW-0677">Repeat</keyword>
<feature type="domain" description="Ig-like" evidence="4">
    <location>
        <begin position="3704"/>
        <end position="3794"/>
    </location>
</feature>
<dbReference type="Gene3D" id="2.60.40.10">
    <property type="entry name" value="Immunoglobulins"/>
    <property type="match status" value="19"/>
</dbReference>
<feature type="compositionally biased region" description="Basic and acidic residues" evidence="3">
    <location>
        <begin position="2968"/>
        <end position="2984"/>
    </location>
</feature>
<feature type="region of interest" description="Disordered" evidence="3">
    <location>
        <begin position="1582"/>
        <end position="1601"/>
    </location>
</feature>
<feature type="region of interest" description="Disordered" evidence="3">
    <location>
        <begin position="1"/>
        <end position="194"/>
    </location>
</feature>
<dbReference type="SUPFAM" id="SSF48726">
    <property type="entry name" value="Immunoglobulin"/>
    <property type="match status" value="12"/>
</dbReference>
<feature type="compositionally biased region" description="Basic and acidic residues" evidence="3">
    <location>
        <begin position="2663"/>
        <end position="2683"/>
    </location>
</feature>
<feature type="compositionally biased region" description="Basic and acidic residues" evidence="3">
    <location>
        <begin position="2821"/>
        <end position="2840"/>
    </location>
</feature>
<feature type="compositionally biased region" description="Polar residues" evidence="3">
    <location>
        <begin position="2404"/>
        <end position="2415"/>
    </location>
</feature>
<feature type="compositionally biased region" description="Basic and acidic residues" evidence="3">
    <location>
        <begin position="146"/>
        <end position="186"/>
    </location>
</feature>
<dbReference type="InterPro" id="IPR007110">
    <property type="entry name" value="Ig-like_dom"/>
</dbReference>
<dbReference type="OrthoDB" id="504170at2759"/>
<feature type="compositionally biased region" description="Basic and acidic residues" evidence="3">
    <location>
        <begin position="1366"/>
        <end position="1380"/>
    </location>
</feature>
<feature type="compositionally biased region" description="Basic and acidic residues" evidence="3">
    <location>
        <begin position="2998"/>
        <end position="3013"/>
    </location>
</feature>
<feature type="compositionally biased region" description="Polar residues" evidence="3">
    <location>
        <begin position="1395"/>
        <end position="1416"/>
    </location>
</feature>
<dbReference type="InterPro" id="IPR036179">
    <property type="entry name" value="Ig-like_dom_sf"/>
</dbReference>
<organism evidence="6 7">
    <name type="scientific">Ancylostoma ceylanicum</name>
    <dbReference type="NCBI Taxonomy" id="53326"/>
    <lineage>
        <taxon>Eukaryota</taxon>
        <taxon>Metazoa</taxon>
        <taxon>Ecdysozoa</taxon>
        <taxon>Nematoda</taxon>
        <taxon>Chromadorea</taxon>
        <taxon>Rhabditida</taxon>
        <taxon>Rhabditina</taxon>
        <taxon>Rhabditomorpha</taxon>
        <taxon>Strongyloidea</taxon>
        <taxon>Ancylostomatidae</taxon>
        <taxon>Ancylostomatinae</taxon>
        <taxon>Ancylostoma</taxon>
    </lineage>
</organism>
<feature type="compositionally biased region" description="Basic and acidic residues" evidence="3">
    <location>
        <begin position="369"/>
        <end position="381"/>
    </location>
</feature>
<feature type="compositionally biased region" description="Basic and acidic residues" evidence="3">
    <location>
        <begin position="971"/>
        <end position="982"/>
    </location>
</feature>
<feature type="compositionally biased region" description="Basic and acidic residues" evidence="3">
    <location>
        <begin position="605"/>
        <end position="626"/>
    </location>
</feature>
<dbReference type="CDD" id="cd00063">
    <property type="entry name" value="FN3"/>
    <property type="match status" value="6"/>
</dbReference>
<evidence type="ECO:0000256" key="2">
    <source>
        <dbReference type="ARBA" id="ARBA00023319"/>
    </source>
</evidence>
<dbReference type="EMBL" id="JARK01001393">
    <property type="protein sequence ID" value="EYC10060.1"/>
    <property type="molecule type" value="Genomic_DNA"/>
</dbReference>
<feature type="region of interest" description="Disordered" evidence="3">
    <location>
        <begin position="369"/>
        <end position="514"/>
    </location>
</feature>
<dbReference type="SMART" id="SM00409">
    <property type="entry name" value="IG"/>
    <property type="match status" value="11"/>
</dbReference>
<feature type="compositionally biased region" description="Basic and acidic residues" evidence="3">
    <location>
        <begin position="3066"/>
        <end position="3080"/>
    </location>
</feature>
<dbReference type="FunFam" id="2.60.40.10:FF:000107">
    <property type="entry name" value="Myosin, light chain kinase a"/>
    <property type="match status" value="2"/>
</dbReference>
<feature type="compositionally biased region" description="Low complexity" evidence="3">
    <location>
        <begin position="3053"/>
        <end position="3065"/>
    </location>
</feature>
<feature type="compositionally biased region" description="Basic and acidic residues" evidence="3">
    <location>
        <begin position="1426"/>
        <end position="1444"/>
    </location>
</feature>
<feature type="compositionally biased region" description="Basic and acidic residues" evidence="3">
    <location>
        <begin position="4351"/>
        <end position="4373"/>
    </location>
</feature>
<feature type="compositionally biased region" description="Basic and acidic residues" evidence="3">
    <location>
        <begin position="2918"/>
        <end position="2941"/>
    </location>
</feature>
<dbReference type="CDD" id="cd00096">
    <property type="entry name" value="Ig"/>
    <property type="match status" value="1"/>
</dbReference>
<dbReference type="InterPro" id="IPR003599">
    <property type="entry name" value="Ig_sub"/>
</dbReference>
<feature type="compositionally biased region" description="Basic and acidic residues" evidence="3">
    <location>
        <begin position="84"/>
        <end position="124"/>
    </location>
</feature>
<dbReference type="Pfam" id="PF07679">
    <property type="entry name" value="I-set"/>
    <property type="match status" value="10"/>
</dbReference>
<feature type="region of interest" description="Disordered" evidence="3">
    <location>
        <begin position="545"/>
        <end position="629"/>
    </location>
</feature>
<feature type="region of interest" description="Disordered" evidence="3">
    <location>
        <begin position="2138"/>
        <end position="2171"/>
    </location>
</feature>
<keyword evidence="7" id="KW-1185">Reference proteome</keyword>
<feature type="region of interest" description="Disordered" evidence="3">
    <location>
        <begin position="2595"/>
        <end position="2841"/>
    </location>
</feature>
<dbReference type="InterPro" id="IPR003598">
    <property type="entry name" value="Ig_sub2"/>
</dbReference>
<evidence type="ECO:0000256" key="1">
    <source>
        <dbReference type="ARBA" id="ARBA00022737"/>
    </source>
</evidence>
<feature type="domain" description="Ig-like" evidence="4">
    <location>
        <begin position="4774"/>
        <end position="4862"/>
    </location>
</feature>
<comment type="caution">
    <text evidence="6">The sequence shown here is derived from an EMBL/GenBank/DDBJ whole genome shotgun (WGS) entry which is preliminary data.</text>
</comment>
<feature type="compositionally biased region" description="Basic and acidic residues" evidence="3">
    <location>
        <begin position="4295"/>
        <end position="4306"/>
    </location>
</feature>
<evidence type="ECO:0000259" key="5">
    <source>
        <dbReference type="PROSITE" id="PS50853"/>
    </source>
</evidence>
<dbReference type="STRING" id="53326.A0A016U4K8"/>
<feature type="compositionally biased region" description="Basic and acidic residues" evidence="3">
    <location>
        <begin position="2796"/>
        <end position="2811"/>
    </location>
</feature>
<feature type="domain" description="Fibronectin type-III" evidence="5">
    <location>
        <begin position="4080"/>
        <end position="4174"/>
    </location>
</feature>
<feature type="region of interest" description="Disordered" evidence="3">
    <location>
        <begin position="1861"/>
        <end position="1887"/>
    </location>
</feature>
<feature type="region of interest" description="Disordered" evidence="3">
    <location>
        <begin position="2395"/>
        <end position="2484"/>
    </location>
</feature>
<feature type="compositionally biased region" description="Polar residues" evidence="3">
    <location>
        <begin position="461"/>
        <end position="475"/>
    </location>
</feature>
<proteinExistence type="predicted"/>
<feature type="region of interest" description="Disordered" evidence="3">
    <location>
        <begin position="1359"/>
        <end position="1531"/>
    </location>
</feature>
<feature type="domain" description="Ig-like" evidence="4">
    <location>
        <begin position="2180"/>
        <end position="2286"/>
    </location>
</feature>
<feature type="region of interest" description="Disordered" evidence="3">
    <location>
        <begin position="1733"/>
        <end position="1790"/>
    </location>
</feature>
<feature type="compositionally biased region" description="Polar residues" evidence="3">
    <location>
        <begin position="1452"/>
        <end position="1462"/>
    </location>
</feature>
<feature type="domain" description="Fibronectin type-III" evidence="5">
    <location>
        <begin position="3511"/>
        <end position="3606"/>
    </location>
</feature>
<feature type="compositionally biased region" description="Polar residues" evidence="3">
    <location>
        <begin position="983"/>
        <end position="998"/>
    </location>
</feature>
<feature type="region of interest" description="Disordered" evidence="3">
    <location>
        <begin position="2911"/>
        <end position="2945"/>
    </location>
</feature>
<feature type="region of interest" description="Disordered" evidence="3">
    <location>
        <begin position="1113"/>
        <end position="1221"/>
    </location>
</feature>
<dbReference type="PANTHER" id="PTHR14340:SF9">
    <property type="entry name" value="FIBRONECTIN TYPE-III DOMAIN-CONTAINING PROTEIN"/>
    <property type="match status" value="1"/>
</dbReference>
<feature type="compositionally biased region" description="Basic and acidic residues" evidence="3">
    <location>
        <begin position="1002"/>
        <end position="1018"/>
    </location>
</feature>
<protein>
    <submittedName>
        <fullName evidence="6">Uncharacterized protein</fullName>
    </submittedName>
</protein>
<reference evidence="7" key="1">
    <citation type="journal article" date="2015" name="Nat. Genet.">
        <title>The genome and transcriptome of the zoonotic hookworm Ancylostoma ceylanicum identify infection-specific gene families.</title>
        <authorList>
            <person name="Schwarz E.M."/>
            <person name="Hu Y."/>
            <person name="Antoshechkin I."/>
            <person name="Miller M.M."/>
            <person name="Sternberg P.W."/>
            <person name="Aroian R.V."/>
        </authorList>
    </citation>
    <scope>NUCLEOTIDE SEQUENCE</scope>
    <source>
        <strain evidence="7">HY135</strain>
    </source>
</reference>
<evidence type="ECO:0000313" key="6">
    <source>
        <dbReference type="EMBL" id="EYC10060.1"/>
    </source>
</evidence>
<feature type="compositionally biased region" description="Basic and acidic residues" evidence="3">
    <location>
        <begin position="2416"/>
        <end position="2428"/>
    </location>
</feature>
<feature type="domain" description="Fibronectin type-III" evidence="5">
    <location>
        <begin position="4577"/>
        <end position="4672"/>
    </location>
</feature>
<dbReference type="InterPro" id="IPR013783">
    <property type="entry name" value="Ig-like_fold"/>
</dbReference>
<dbReference type="Proteomes" id="UP000024635">
    <property type="component" value="Unassembled WGS sequence"/>
</dbReference>
<feature type="domain" description="Fibronectin type-III" evidence="5">
    <location>
        <begin position="3412"/>
        <end position="3510"/>
    </location>
</feature>
<dbReference type="Pfam" id="PF00041">
    <property type="entry name" value="fn3"/>
    <property type="match status" value="4"/>
</dbReference>
<dbReference type="PANTHER" id="PTHR14340">
    <property type="entry name" value="MICROFIBRIL-ASSOCIATED GLYCOPROTEIN 3"/>
    <property type="match status" value="1"/>
</dbReference>
<feature type="compositionally biased region" description="Basic and acidic residues" evidence="3">
    <location>
        <begin position="4329"/>
        <end position="4340"/>
    </location>
</feature>
<feature type="compositionally biased region" description="Basic residues" evidence="3">
    <location>
        <begin position="1260"/>
        <end position="1270"/>
    </location>
</feature>
<name>A0A016U4K8_9BILA</name>
<feature type="compositionally biased region" description="Polar residues" evidence="3">
    <location>
        <begin position="1470"/>
        <end position="1482"/>
    </location>
</feature>
<evidence type="ECO:0000256" key="3">
    <source>
        <dbReference type="SAM" id="MobiDB-lite"/>
    </source>
</evidence>
<dbReference type="InterPro" id="IPR036116">
    <property type="entry name" value="FN3_sf"/>
</dbReference>
<dbReference type="SMART" id="SM00408">
    <property type="entry name" value="IGc2"/>
    <property type="match status" value="8"/>
</dbReference>
<feature type="region of interest" description="Disordered" evidence="3">
    <location>
        <begin position="4262"/>
        <end position="4464"/>
    </location>
</feature>
<feature type="compositionally biased region" description="Low complexity" evidence="3">
    <location>
        <begin position="2454"/>
        <end position="2469"/>
    </location>
</feature>
<feature type="compositionally biased region" description="Acidic residues" evidence="3">
    <location>
        <begin position="2438"/>
        <end position="2447"/>
    </location>
</feature>
<feature type="domain" description="Fibronectin type-III" evidence="5">
    <location>
        <begin position="4194"/>
        <end position="4280"/>
    </location>
</feature>
<feature type="compositionally biased region" description="Basic and acidic residues" evidence="3">
    <location>
        <begin position="1273"/>
        <end position="1286"/>
    </location>
</feature>
<dbReference type="PROSITE" id="PS50835">
    <property type="entry name" value="IG_LIKE"/>
    <property type="match status" value="7"/>
</dbReference>
<feature type="compositionally biased region" description="Basic and acidic residues" evidence="3">
    <location>
        <begin position="2139"/>
        <end position="2153"/>
    </location>
</feature>
<dbReference type="SMART" id="SM00060">
    <property type="entry name" value="FN3"/>
    <property type="match status" value="7"/>
</dbReference>
<dbReference type="PROSITE" id="PS50853">
    <property type="entry name" value="FN3"/>
    <property type="match status" value="7"/>
</dbReference>
<feature type="compositionally biased region" description="Basic and acidic residues" evidence="3">
    <location>
        <begin position="432"/>
        <end position="455"/>
    </location>
</feature>
<dbReference type="InterPro" id="IPR013098">
    <property type="entry name" value="Ig_I-set"/>
</dbReference>
<dbReference type="SUPFAM" id="SSF49265">
    <property type="entry name" value="Fibronectin type III"/>
    <property type="match status" value="4"/>
</dbReference>
<feature type="compositionally biased region" description="Basic and acidic residues" evidence="3">
    <location>
        <begin position="478"/>
        <end position="487"/>
    </location>
</feature>
<feature type="region of interest" description="Disordered" evidence="3">
    <location>
        <begin position="1260"/>
        <end position="1286"/>
    </location>
</feature>
<feature type="region of interest" description="Disordered" evidence="3">
    <location>
        <begin position="887"/>
        <end position="1018"/>
    </location>
</feature>
<feature type="compositionally biased region" description="Polar residues" evidence="3">
    <location>
        <begin position="1082"/>
        <end position="1093"/>
    </location>
</feature>
<feature type="domain" description="Ig-like" evidence="4">
    <location>
        <begin position="4485"/>
        <end position="4573"/>
    </location>
</feature>
<feature type="compositionally biased region" description="Basic and acidic residues" evidence="3">
    <location>
        <begin position="4438"/>
        <end position="4449"/>
    </location>
</feature>
<feature type="compositionally biased region" description="Acidic residues" evidence="3">
    <location>
        <begin position="2600"/>
        <end position="2610"/>
    </location>
</feature>
<feature type="compositionally biased region" description="Polar residues" evidence="3">
    <location>
        <begin position="733"/>
        <end position="742"/>
    </location>
</feature>